<evidence type="ECO:0000259" key="7">
    <source>
        <dbReference type="Pfam" id="PF13087"/>
    </source>
</evidence>
<reference evidence="8 9" key="1">
    <citation type="submission" date="2021-11" db="EMBL/GenBank/DDBJ databases">
        <title>Black yeast isolated from Biological Soil Crust.</title>
        <authorList>
            <person name="Kurbessoian T."/>
        </authorList>
    </citation>
    <scope>NUCLEOTIDE SEQUENCE [LARGE SCALE GENOMIC DNA]</scope>
    <source>
        <strain evidence="8 9">CCFEE 5522</strain>
    </source>
</reference>
<gene>
    <name evidence="8" type="ORF">LTR36_006787</name>
</gene>
<dbReference type="GO" id="GO:0005524">
    <property type="term" value="F:ATP binding"/>
    <property type="evidence" value="ECO:0007669"/>
    <property type="project" value="UniProtKB-KW"/>
</dbReference>
<sequence length="238" mass="25689">AANVVVFDEAGQATGPDLLLALADQVATGKCKLVVLAGDTKQLGPVVPSETAKHNCLGTVLGTPALKRIKHALPYLQHMELVHSFRGHHSTFAMSSHKFYDGRMLPGGDPARWLAALAARVRTSLLNAADFRPAFDNHALGMKNDNRQLFIEVDSPAKQEENGTSWYNPRGVKALIVFLRLLLDCGGVAASDIGTISMYAGDIRCIEQQLHAHGIRDVEVAEAVLDLETATVEAFQGR</sequence>
<evidence type="ECO:0008006" key="10">
    <source>
        <dbReference type="Google" id="ProtNLM"/>
    </source>
</evidence>
<dbReference type="Pfam" id="PF13087">
    <property type="entry name" value="AAA_12"/>
    <property type="match status" value="1"/>
</dbReference>
<evidence type="ECO:0000313" key="9">
    <source>
        <dbReference type="Proteomes" id="UP001324427"/>
    </source>
</evidence>
<dbReference type="PANTHER" id="PTHR43788:SF8">
    <property type="entry name" value="DNA-BINDING PROTEIN SMUBP-2"/>
    <property type="match status" value="1"/>
</dbReference>
<dbReference type="InterPro" id="IPR041677">
    <property type="entry name" value="DNA2/NAM7_AAA_11"/>
</dbReference>
<dbReference type="Proteomes" id="UP001324427">
    <property type="component" value="Unassembled WGS sequence"/>
</dbReference>
<proteinExistence type="inferred from homology"/>
<accession>A0AAV9JC21</accession>
<evidence type="ECO:0000259" key="6">
    <source>
        <dbReference type="Pfam" id="PF13086"/>
    </source>
</evidence>
<dbReference type="InterPro" id="IPR041679">
    <property type="entry name" value="DNA2/NAM7-like_C"/>
</dbReference>
<dbReference type="GO" id="GO:0043139">
    <property type="term" value="F:5'-3' DNA helicase activity"/>
    <property type="evidence" value="ECO:0007669"/>
    <property type="project" value="TreeGrafter"/>
</dbReference>
<keyword evidence="5" id="KW-0067">ATP-binding</keyword>
<comment type="caution">
    <text evidence="8">The sequence shown here is derived from an EMBL/GenBank/DDBJ whole genome shotgun (WGS) entry which is preliminary data.</text>
</comment>
<organism evidence="8 9">
    <name type="scientific">Oleoguttula mirabilis</name>
    <dbReference type="NCBI Taxonomy" id="1507867"/>
    <lineage>
        <taxon>Eukaryota</taxon>
        <taxon>Fungi</taxon>
        <taxon>Dikarya</taxon>
        <taxon>Ascomycota</taxon>
        <taxon>Pezizomycotina</taxon>
        <taxon>Dothideomycetes</taxon>
        <taxon>Dothideomycetidae</taxon>
        <taxon>Mycosphaerellales</taxon>
        <taxon>Teratosphaeriaceae</taxon>
        <taxon>Oleoguttula</taxon>
    </lineage>
</organism>
<evidence type="ECO:0000256" key="1">
    <source>
        <dbReference type="ARBA" id="ARBA00007913"/>
    </source>
</evidence>
<name>A0AAV9JC21_9PEZI</name>
<feature type="non-terminal residue" evidence="8">
    <location>
        <position position="1"/>
    </location>
</feature>
<keyword evidence="9" id="KW-1185">Reference proteome</keyword>
<dbReference type="Pfam" id="PF13086">
    <property type="entry name" value="AAA_11"/>
    <property type="match status" value="1"/>
</dbReference>
<keyword evidence="4" id="KW-0347">Helicase</keyword>
<dbReference type="Gene3D" id="3.40.50.300">
    <property type="entry name" value="P-loop containing nucleotide triphosphate hydrolases"/>
    <property type="match status" value="2"/>
</dbReference>
<keyword evidence="2" id="KW-0547">Nucleotide-binding</keyword>
<feature type="domain" description="DNA2/NAM7 helicase helicase" evidence="6">
    <location>
        <begin position="3"/>
        <end position="50"/>
    </location>
</feature>
<evidence type="ECO:0000256" key="2">
    <source>
        <dbReference type="ARBA" id="ARBA00022741"/>
    </source>
</evidence>
<dbReference type="InterPro" id="IPR050534">
    <property type="entry name" value="Coronavir_polyprotein_1ab"/>
</dbReference>
<evidence type="ECO:0000256" key="3">
    <source>
        <dbReference type="ARBA" id="ARBA00022801"/>
    </source>
</evidence>
<dbReference type="EMBL" id="JAVFHQ010000042">
    <property type="protein sequence ID" value="KAK4542331.1"/>
    <property type="molecule type" value="Genomic_DNA"/>
</dbReference>
<comment type="similarity">
    <text evidence="1">Belongs to the DNA2/NAM7 helicase family.</text>
</comment>
<evidence type="ECO:0000256" key="4">
    <source>
        <dbReference type="ARBA" id="ARBA00022806"/>
    </source>
</evidence>
<evidence type="ECO:0000256" key="5">
    <source>
        <dbReference type="ARBA" id="ARBA00022840"/>
    </source>
</evidence>
<protein>
    <recommendedName>
        <fullName evidence="10">RNA helicase</fullName>
    </recommendedName>
</protein>
<evidence type="ECO:0000313" key="8">
    <source>
        <dbReference type="EMBL" id="KAK4542331.1"/>
    </source>
</evidence>
<dbReference type="GO" id="GO:0016787">
    <property type="term" value="F:hydrolase activity"/>
    <property type="evidence" value="ECO:0007669"/>
    <property type="project" value="UniProtKB-KW"/>
</dbReference>
<keyword evidence="3" id="KW-0378">Hydrolase</keyword>
<dbReference type="SUPFAM" id="SSF52540">
    <property type="entry name" value="P-loop containing nucleoside triphosphate hydrolases"/>
    <property type="match status" value="1"/>
</dbReference>
<dbReference type="AlphaFoldDB" id="A0AAV9JC21"/>
<dbReference type="InterPro" id="IPR027417">
    <property type="entry name" value="P-loop_NTPase"/>
</dbReference>
<dbReference type="PANTHER" id="PTHR43788">
    <property type="entry name" value="DNA2/NAM7 HELICASE FAMILY MEMBER"/>
    <property type="match status" value="1"/>
</dbReference>
<feature type="domain" description="DNA2/NAM7 helicase-like C-terminal" evidence="7">
    <location>
        <begin position="70"/>
        <end position="238"/>
    </location>
</feature>